<dbReference type="EMBL" id="FO904936">
    <property type="protein sequence ID" value="CDP24533.1"/>
    <property type="molecule type" value="Genomic_DNA"/>
</dbReference>
<dbReference type="AlphaFoldDB" id="A0A090D4R8"/>
<evidence type="ECO:0000313" key="4">
    <source>
        <dbReference type="Proteomes" id="UP000001197"/>
    </source>
</evidence>
<dbReference type="Proteomes" id="UP000001197">
    <property type="component" value="Chromosome 1"/>
</dbReference>
<dbReference type="InterPro" id="IPR015920">
    <property type="entry name" value="Cellobiose_DH-like_cyt"/>
</dbReference>
<evidence type="ECO:0000256" key="1">
    <source>
        <dbReference type="SAM" id="SignalP"/>
    </source>
</evidence>
<sequence>MLWTLWFGLLAALLSRTVTAQANAIYRDPDTGLVFSSNYVLYRVNQGITYRVAIPANVQTYTSYDAVIQAVIPNDVGWAGIAWAGSMPRNPLTVAWRNSQNQPVLSSRWAGGHITPQAYNNAQYTLFRTGTKSNGTHWQYTALCKGCTSWTTDTGASRFLSPRGGNRMAFAYSPNRPSSPNSPTSTIPIHDVHGYWQHDFSGAANQDFDAIVERLASGV</sequence>
<reference evidence="4" key="2">
    <citation type="journal article" date="2014" name="Genetics">
        <title>Maintaining two mating types: Structure of the mating type locus and its role in heterokaryosis in Podospora anserina.</title>
        <authorList>
            <person name="Grognet P."/>
            <person name="Bidard F."/>
            <person name="Kuchly C."/>
            <person name="Tong L.C.H."/>
            <person name="Coppin E."/>
            <person name="Benkhali J.A."/>
            <person name="Couloux A."/>
            <person name="Wincker P."/>
            <person name="Debuchy R."/>
            <person name="Silar P."/>
        </authorList>
    </citation>
    <scope>GENOME REANNOTATION</scope>
    <source>
        <strain evidence="4">S / ATCC MYA-4624 / DSM 980 / FGSC 10383</strain>
    </source>
</reference>
<feature type="domain" description="Cellobiose dehydrogenase-like cytochrome" evidence="2">
    <location>
        <begin position="26"/>
        <end position="209"/>
    </location>
</feature>
<dbReference type="PANTHER" id="PTHR47797">
    <property type="entry name" value="DEHYDROGENASE, PUTATIVE (AFU_ORTHOLOGUE AFUA_8G05805)-RELATED"/>
    <property type="match status" value="1"/>
</dbReference>
<feature type="chain" id="PRO_5001853697" description="Cellobiose dehydrogenase-like cytochrome domain-containing protein" evidence="1">
    <location>
        <begin position="21"/>
        <end position="219"/>
    </location>
</feature>
<name>A0A090D4R8_PODAN</name>
<evidence type="ECO:0000259" key="2">
    <source>
        <dbReference type="Pfam" id="PF16010"/>
    </source>
</evidence>
<dbReference type="Gene3D" id="2.60.40.1210">
    <property type="entry name" value="Cellobiose dehydrogenase, cytochrome domain"/>
    <property type="match status" value="1"/>
</dbReference>
<protein>
    <recommendedName>
        <fullName evidence="2">Cellobiose dehydrogenase-like cytochrome domain-containing protein</fullName>
    </recommendedName>
</protein>
<proteinExistence type="predicted"/>
<dbReference type="SUPFAM" id="SSF49344">
    <property type="entry name" value="CBD9-like"/>
    <property type="match status" value="1"/>
</dbReference>
<dbReference type="InParanoid" id="A0A090D4R8"/>
<dbReference type="Pfam" id="PF16010">
    <property type="entry name" value="CDH-cyt"/>
    <property type="match status" value="1"/>
</dbReference>
<keyword evidence="4" id="KW-1185">Reference proteome</keyword>
<organism evidence="3 4">
    <name type="scientific">Podospora anserina (strain S / ATCC MYA-4624 / DSM 980 / FGSC 10383)</name>
    <name type="common">Pleurage anserina</name>
    <dbReference type="NCBI Taxonomy" id="515849"/>
    <lineage>
        <taxon>Eukaryota</taxon>
        <taxon>Fungi</taxon>
        <taxon>Dikarya</taxon>
        <taxon>Ascomycota</taxon>
        <taxon>Pezizomycotina</taxon>
        <taxon>Sordariomycetes</taxon>
        <taxon>Sordariomycetidae</taxon>
        <taxon>Sordariales</taxon>
        <taxon>Podosporaceae</taxon>
        <taxon>Podospora</taxon>
        <taxon>Podospora anserina</taxon>
    </lineage>
</organism>
<accession>A0A090D4R8</accession>
<dbReference type="CDD" id="cd09630">
    <property type="entry name" value="CDH_like_cytochrome"/>
    <property type="match status" value="1"/>
</dbReference>
<reference evidence="3 4" key="1">
    <citation type="journal article" date="2008" name="Genome Biol.">
        <title>The genome sequence of the model ascomycete fungus Podospora anserina.</title>
        <authorList>
            <person name="Espagne E."/>
            <person name="Lespinet O."/>
            <person name="Malagnac F."/>
            <person name="Da Silva C."/>
            <person name="Jaillon O."/>
            <person name="Porcel B.M."/>
            <person name="Couloux A."/>
            <person name="Aury J.-M."/>
            <person name="Segurens B."/>
            <person name="Poulain J."/>
            <person name="Anthouard V."/>
            <person name="Grossetete S."/>
            <person name="Khalili H."/>
            <person name="Coppin E."/>
            <person name="Dequard-Chablat M."/>
            <person name="Picard M."/>
            <person name="Contamine V."/>
            <person name="Arnaise S."/>
            <person name="Bourdais A."/>
            <person name="Berteaux-Lecellier V."/>
            <person name="Gautheret D."/>
            <person name="de Vries R.P."/>
            <person name="Battaglia E."/>
            <person name="Coutinho P.M."/>
            <person name="Danchin E.G.J."/>
            <person name="Henrissat B."/>
            <person name="El Khoury R."/>
            <person name="Sainsard-Chanet A."/>
            <person name="Boivin A."/>
            <person name="Pinan-Lucarre B."/>
            <person name="Sellem C.H."/>
            <person name="Debuchy R."/>
            <person name="Wincker P."/>
            <person name="Weissenbach J."/>
            <person name="Silar P."/>
        </authorList>
    </citation>
    <scope>NUCLEOTIDE SEQUENCE [LARGE SCALE GENOMIC DNA]</scope>
    <source>
        <strain evidence="4">S / ATCC MYA-4624 / DSM 980 / FGSC 10383</strain>
    </source>
</reference>
<feature type="signal peptide" evidence="1">
    <location>
        <begin position="1"/>
        <end position="20"/>
    </location>
</feature>
<keyword evidence="1" id="KW-0732">Signal</keyword>
<dbReference type="PANTHER" id="PTHR47797:SF5">
    <property type="entry name" value="CELLOBIOSE DEHYDROGENASE CYTOCHROME DOMAIN-CONTAINING PROTEIN"/>
    <property type="match status" value="1"/>
</dbReference>
<evidence type="ECO:0000313" key="3">
    <source>
        <dbReference type="EMBL" id="CDP24533.1"/>
    </source>
</evidence>
<dbReference type="eggNOG" id="ENOG502SQ2W">
    <property type="taxonomic scope" value="Eukaryota"/>
</dbReference>